<proteinExistence type="predicted"/>
<dbReference type="PROSITE" id="PS50850">
    <property type="entry name" value="MFS"/>
    <property type="match status" value="1"/>
</dbReference>
<name>A0ABS4ST17_9PROT</name>
<feature type="transmembrane region" description="Helical" evidence="4">
    <location>
        <begin position="362"/>
        <end position="385"/>
    </location>
</feature>
<keyword evidence="7" id="KW-1185">Reference proteome</keyword>
<feature type="transmembrane region" description="Helical" evidence="4">
    <location>
        <begin position="210"/>
        <end position="235"/>
    </location>
</feature>
<dbReference type="PANTHER" id="PTHR23537">
    <property type="match status" value="1"/>
</dbReference>
<comment type="caution">
    <text evidence="6">The sequence shown here is derived from an EMBL/GenBank/DDBJ whole genome shotgun (WGS) entry which is preliminary data.</text>
</comment>
<dbReference type="Proteomes" id="UP000781958">
    <property type="component" value="Unassembled WGS sequence"/>
</dbReference>
<dbReference type="InterPro" id="IPR010645">
    <property type="entry name" value="MFS_4"/>
</dbReference>
<evidence type="ECO:0000256" key="4">
    <source>
        <dbReference type="SAM" id="Phobius"/>
    </source>
</evidence>
<sequence length="399" mass="39746">MVRVLIGGIVALAVAMGVGRFAFTPILPAMQAATGLGADGAGLLASLNYLGYFVGALGAGLVPHGAVRTAVFRTALIASVTSTAGMGFTDGMAAWGVLRFVSGLASAGIFILGIAMVLDALARAGREAWNGWLYTGVGLGIAASGLFVALMGDRLGWRGDWLWLGLVCTGAGALSWLWVTDPPPVPSSAGAAAGTPAKPAGGTSLRSAPLLLLTLAYFLEGAGYIVTGTFLVAILKTMPETARLGEAAWMVTGLAAIPSGLIWAAAGRRLGLWRALILAHLVQAAGILLPMTGQPAAAVVSAALYGGTFIGIVTLSFTLGRQLSGGASARVIGALTAVYGLGQIIGPLPAGVIVARTGSFDSALLGAAAAVLVGALLLLAGSWAARRPAPEVAVGAGPA</sequence>
<keyword evidence="2 4" id="KW-1133">Transmembrane helix</keyword>
<dbReference type="InterPro" id="IPR036259">
    <property type="entry name" value="MFS_trans_sf"/>
</dbReference>
<organism evidence="6 7">
    <name type="scientific">Azospirillum rugosum</name>
    <dbReference type="NCBI Taxonomy" id="416170"/>
    <lineage>
        <taxon>Bacteria</taxon>
        <taxon>Pseudomonadati</taxon>
        <taxon>Pseudomonadota</taxon>
        <taxon>Alphaproteobacteria</taxon>
        <taxon>Rhodospirillales</taxon>
        <taxon>Azospirillaceae</taxon>
        <taxon>Azospirillum</taxon>
    </lineage>
</organism>
<dbReference type="Pfam" id="PF06779">
    <property type="entry name" value="MFS_4"/>
    <property type="match status" value="1"/>
</dbReference>
<evidence type="ECO:0000256" key="3">
    <source>
        <dbReference type="ARBA" id="ARBA00023136"/>
    </source>
</evidence>
<gene>
    <name evidence="6" type="ORF">J2851_005515</name>
</gene>
<evidence type="ECO:0000313" key="6">
    <source>
        <dbReference type="EMBL" id="MBP2295704.1"/>
    </source>
</evidence>
<feature type="transmembrane region" description="Helical" evidence="4">
    <location>
        <begin position="331"/>
        <end position="355"/>
    </location>
</feature>
<feature type="transmembrane region" description="Helical" evidence="4">
    <location>
        <begin position="49"/>
        <end position="71"/>
    </location>
</feature>
<dbReference type="EMBL" id="JAGINP010000023">
    <property type="protein sequence ID" value="MBP2295704.1"/>
    <property type="molecule type" value="Genomic_DNA"/>
</dbReference>
<dbReference type="RefSeq" id="WP_209770276.1">
    <property type="nucleotide sequence ID" value="NZ_JAGINP010000023.1"/>
</dbReference>
<evidence type="ECO:0000256" key="2">
    <source>
        <dbReference type="ARBA" id="ARBA00022989"/>
    </source>
</evidence>
<evidence type="ECO:0000259" key="5">
    <source>
        <dbReference type="PROSITE" id="PS50850"/>
    </source>
</evidence>
<feature type="domain" description="Major facilitator superfamily (MFS) profile" evidence="5">
    <location>
        <begin position="3"/>
        <end position="386"/>
    </location>
</feature>
<feature type="transmembrane region" description="Helical" evidence="4">
    <location>
        <begin position="161"/>
        <end position="179"/>
    </location>
</feature>
<feature type="transmembrane region" description="Helical" evidence="4">
    <location>
        <begin position="247"/>
        <end position="266"/>
    </location>
</feature>
<dbReference type="InterPro" id="IPR020846">
    <property type="entry name" value="MFS_dom"/>
</dbReference>
<accession>A0ABS4ST17</accession>
<feature type="transmembrane region" description="Helical" evidence="4">
    <location>
        <begin position="129"/>
        <end position="149"/>
    </location>
</feature>
<feature type="transmembrane region" description="Helical" evidence="4">
    <location>
        <begin position="92"/>
        <end position="117"/>
    </location>
</feature>
<dbReference type="PANTHER" id="PTHR23537:SF1">
    <property type="entry name" value="SUGAR TRANSPORTER"/>
    <property type="match status" value="1"/>
</dbReference>
<dbReference type="Gene3D" id="1.20.1250.20">
    <property type="entry name" value="MFS general substrate transporter like domains"/>
    <property type="match status" value="1"/>
</dbReference>
<evidence type="ECO:0000256" key="1">
    <source>
        <dbReference type="ARBA" id="ARBA00022692"/>
    </source>
</evidence>
<keyword evidence="3 4" id="KW-0472">Membrane</keyword>
<dbReference type="SUPFAM" id="SSF103473">
    <property type="entry name" value="MFS general substrate transporter"/>
    <property type="match status" value="1"/>
</dbReference>
<evidence type="ECO:0000313" key="7">
    <source>
        <dbReference type="Proteomes" id="UP000781958"/>
    </source>
</evidence>
<keyword evidence="1 4" id="KW-0812">Transmembrane</keyword>
<reference evidence="6 7" key="1">
    <citation type="submission" date="2021-03" db="EMBL/GenBank/DDBJ databases">
        <title>Genomic Encyclopedia of Type Strains, Phase III (KMG-III): the genomes of soil and plant-associated and newly described type strains.</title>
        <authorList>
            <person name="Whitman W."/>
        </authorList>
    </citation>
    <scope>NUCLEOTIDE SEQUENCE [LARGE SCALE GENOMIC DNA]</scope>
    <source>
        <strain evidence="6 7">IMMIB AFH-6</strain>
    </source>
</reference>
<feature type="transmembrane region" description="Helical" evidence="4">
    <location>
        <begin position="296"/>
        <end position="319"/>
    </location>
</feature>
<protein>
    <submittedName>
        <fullName evidence="6">MFS family arabinose efflux permease</fullName>
    </submittedName>
</protein>